<evidence type="ECO:0000313" key="8">
    <source>
        <dbReference type="Proteomes" id="UP001223261"/>
    </source>
</evidence>
<proteinExistence type="predicted"/>
<feature type="transmembrane region" description="Helical" evidence="5">
    <location>
        <begin position="75"/>
        <end position="91"/>
    </location>
</feature>
<comment type="subcellular location">
    <subcellularLocation>
        <location evidence="1">Endomembrane system</location>
        <topology evidence="1">Multi-pass membrane protein</topology>
    </subcellularLocation>
</comment>
<organism evidence="7 8">
    <name type="scientific">Mammaliicoccus lentus</name>
    <name type="common">Staphylococcus lentus</name>
    <dbReference type="NCBI Taxonomy" id="42858"/>
    <lineage>
        <taxon>Bacteria</taxon>
        <taxon>Bacillati</taxon>
        <taxon>Bacillota</taxon>
        <taxon>Bacilli</taxon>
        <taxon>Bacillales</taxon>
        <taxon>Staphylococcaceae</taxon>
        <taxon>Mammaliicoccus</taxon>
    </lineage>
</organism>
<dbReference type="PANTHER" id="PTHR39535">
    <property type="entry name" value="SPORULATION-DELAYING PROTEIN SDPB"/>
    <property type="match status" value="1"/>
</dbReference>
<dbReference type="InterPro" id="IPR023894">
    <property type="entry name" value="Sporulation_SdpB"/>
</dbReference>
<evidence type="ECO:0000259" key="6">
    <source>
        <dbReference type="SMART" id="SM00752"/>
    </source>
</evidence>
<feature type="transmembrane region" description="Helical" evidence="5">
    <location>
        <begin position="245"/>
        <end position="278"/>
    </location>
</feature>
<dbReference type="AlphaFoldDB" id="A0AAX3W433"/>
<dbReference type="SMART" id="SM00752">
    <property type="entry name" value="HTTM"/>
    <property type="match status" value="1"/>
</dbReference>
<gene>
    <name evidence="7" type="ORF">PYH69_13445</name>
</gene>
<dbReference type="PANTHER" id="PTHR39535:SF2">
    <property type="entry name" value="HTTM DOMAIN-CONTAINING PROTEIN"/>
    <property type="match status" value="1"/>
</dbReference>
<keyword evidence="2 5" id="KW-0812">Transmembrane</keyword>
<evidence type="ECO:0000313" key="7">
    <source>
        <dbReference type="EMBL" id="WHI59700.1"/>
    </source>
</evidence>
<dbReference type="RefSeq" id="WP_198052356.1">
    <property type="nucleotide sequence ID" value="NZ_CP118848.1"/>
</dbReference>
<evidence type="ECO:0000256" key="2">
    <source>
        <dbReference type="ARBA" id="ARBA00022692"/>
    </source>
</evidence>
<accession>A0AAX3W433</accession>
<name>A0AAX3W433_MAMLE</name>
<feature type="transmembrane region" description="Helical" evidence="5">
    <location>
        <begin position="216"/>
        <end position="238"/>
    </location>
</feature>
<evidence type="ECO:0000256" key="5">
    <source>
        <dbReference type="SAM" id="Phobius"/>
    </source>
</evidence>
<feature type="transmembrane region" description="Helical" evidence="5">
    <location>
        <begin position="154"/>
        <end position="176"/>
    </location>
</feature>
<dbReference type="GO" id="GO:0012505">
    <property type="term" value="C:endomembrane system"/>
    <property type="evidence" value="ECO:0007669"/>
    <property type="project" value="UniProtKB-SubCell"/>
</dbReference>
<dbReference type="InterPro" id="IPR011020">
    <property type="entry name" value="HTTM-like"/>
</dbReference>
<feature type="transmembrane region" description="Helical" evidence="5">
    <location>
        <begin position="20"/>
        <end position="37"/>
    </location>
</feature>
<feature type="transmembrane region" description="Helical" evidence="5">
    <location>
        <begin position="111"/>
        <end position="133"/>
    </location>
</feature>
<dbReference type="NCBIfam" id="TIGR04033">
    <property type="entry name" value="export_SdpB"/>
    <property type="match status" value="1"/>
</dbReference>
<dbReference type="InterPro" id="IPR052964">
    <property type="entry name" value="Sporulation_signal_mat"/>
</dbReference>
<reference evidence="7" key="1">
    <citation type="journal article" date="2023" name="Antibiotics">
        <title>Prevalence and Molecular Characterization of Methicillin-Resistant Staphylococci (MRS) and Mammaliicocci (MRM) in Dromedary Camels from Algeria: First Detection of SCCmec-mecC Hybrid in Methicillin-Resistant Mammaliicoccus lentus.</title>
        <authorList>
            <person name="Belhout C."/>
            <person name="Boyen F."/>
            <person name="Vereecke N."/>
            <person name="Theuns S."/>
            <person name="Taibi N."/>
            <person name="Stegger M."/>
            <person name="de la Fe-Rodriguez P.Y."/>
            <person name="Bouayad L."/>
            <person name="Elgroud R."/>
            <person name="Butaye P."/>
        </authorList>
    </citation>
    <scope>NUCLEOTIDE SEQUENCE</scope>
    <source>
        <strain evidence="7">7048</strain>
    </source>
</reference>
<feature type="domain" description="HTTM-like" evidence="6">
    <location>
        <begin position="12"/>
        <end position="282"/>
    </location>
</feature>
<evidence type="ECO:0000256" key="1">
    <source>
        <dbReference type="ARBA" id="ARBA00004127"/>
    </source>
</evidence>
<dbReference type="Proteomes" id="UP001223261">
    <property type="component" value="Chromosome"/>
</dbReference>
<sequence length="309" mass="35515">MDSNKINEWLAKTTPWTNVYGLSRTLLAFSTFITLILNDTTSLFRITNDMDVHQSCVNSYSLFCLTDFTSNQLTILKWLSAIILLVVASGWRPKYTGILHAYIALSFNQGVITVDGADQAVAVFTLILLPLTLTDKRKWHWQSVEIHYSPLSKIIGLSSYYAFRIQVAILYFHSFIAKLIESEWVHGTAVWYYLQGQLYGFHEALFDFFRPLLSSAFIVIPTWGTLLIQILLFMALLMPKKYWKYVLILAIIMHEIFAVLLGLVSFSIAIIGILILYLRPVENTFQFMGARKLIKGLKNINIYKMRRTS</sequence>
<keyword evidence="3 5" id="KW-1133">Transmembrane helix</keyword>
<evidence type="ECO:0000256" key="3">
    <source>
        <dbReference type="ARBA" id="ARBA00022989"/>
    </source>
</evidence>
<evidence type="ECO:0000256" key="4">
    <source>
        <dbReference type="ARBA" id="ARBA00023136"/>
    </source>
</evidence>
<keyword evidence="4 5" id="KW-0472">Membrane</keyword>
<protein>
    <recommendedName>
        <fullName evidence="6">HTTM-like domain-containing protein</fullName>
    </recommendedName>
</protein>
<dbReference type="EMBL" id="CP118848">
    <property type="protein sequence ID" value="WHI59700.1"/>
    <property type="molecule type" value="Genomic_DNA"/>
</dbReference>